<keyword evidence="4" id="KW-1185">Reference proteome</keyword>
<evidence type="ECO:0000313" key="4">
    <source>
        <dbReference type="Proteomes" id="UP001220324"/>
    </source>
</evidence>
<name>A0AAD6GD73_9EURO</name>
<evidence type="ECO:0000256" key="1">
    <source>
        <dbReference type="SAM" id="MobiDB-lite"/>
    </source>
</evidence>
<dbReference type="EMBL" id="JAQIZZ010000007">
    <property type="protein sequence ID" value="KAJ5533241.1"/>
    <property type="molecule type" value="Genomic_DNA"/>
</dbReference>
<feature type="compositionally biased region" description="Polar residues" evidence="1">
    <location>
        <begin position="192"/>
        <end position="202"/>
    </location>
</feature>
<organism evidence="3 4">
    <name type="scientific">Penicillium frequentans</name>
    <dbReference type="NCBI Taxonomy" id="3151616"/>
    <lineage>
        <taxon>Eukaryota</taxon>
        <taxon>Fungi</taxon>
        <taxon>Dikarya</taxon>
        <taxon>Ascomycota</taxon>
        <taxon>Pezizomycotina</taxon>
        <taxon>Eurotiomycetes</taxon>
        <taxon>Eurotiomycetidae</taxon>
        <taxon>Eurotiales</taxon>
        <taxon>Aspergillaceae</taxon>
        <taxon>Penicillium</taxon>
    </lineage>
</organism>
<comment type="caution">
    <text evidence="3">The sequence shown here is derived from an EMBL/GenBank/DDBJ whole genome shotgun (WGS) entry which is preliminary data.</text>
</comment>
<dbReference type="AlphaFoldDB" id="A0AAD6GD73"/>
<protein>
    <submittedName>
        <fullName evidence="3">Uncharacterized protein</fullName>
    </submittedName>
</protein>
<reference evidence="3 4" key="1">
    <citation type="journal article" date="2023" name="IMA Fungus">
        <title>Comparative genomic study of the Penicillium genus elucidates a diverse pangenome and 15 lateral gene transfer events.</title>
        <authorList>
            <person name="Petersen C."/>
            <person name="Sorensen T."/>
            <person name="Nielsen M.R."/>
            <person name="Sondergaard T.E."/>
            <person name="Sorensen J.L."/>
            <person name="Fitzpatrick D.A."/>
            <person name="Frisvad J.C."/>
            <person name="Nielsen K.L."/>
        </authorList>
    </citation>
    <scope>NUCLEOTIDE SEQUENCE [LARGE SCALE GENOMIC DNA]</scope>
    <source>
        <strain evidence="3 4">IBT 35679</strain>
    </source>
</reference>
<evidence type="ECO:0000256" key="2">
    <source>
        <dbReference type="SAM" id="SignalP"/>
    </source>
</evidence>
<accession>A0AAD6GD73</accession>
<gene>
    <name evidence="3" type="ORF">N7494_009793</name>
</gene>
<feature type="chain" id="PRO_5042108746" evidence="2">
    <location>
        <begin position="18"/>
        <end position="298"/>
    </location>
</feature>
<dbReference type="Proteomes" id="UP001220324">
    <property type="component" value="Unassembled WGS sequence"/>
</dbReference>
<sequence length="298" mass="30689">MRYSILTLATLLAQTQAQTVPMPFGLGSVPVPVGEQNSNVGGINGQGYSPSMAAQQSMAKPSSSMMPQRPAQSHGVNHYYMTPMASSSASHYISRHMSMYASASASMPYSASATPSARAGRVHGLNHAVHAPHPHEGFAAPAGIPKAGDSVSYNGATTKHGGYHGGNGNGFTQTHGDDSSSDGTPPLMMSPQRGTGSATPTTPEYEHVPANVDENIAPIPNSAPGGQNIAPIGNPMAPGSNVAPVLPQKSHGVDEGNGFCLGQCYETPDQAKCAKPYSSPVYNDGAGCYTCCITSPDF</sequence>
<feature type="region of interest" description="Disordered" evidence="1">
    <location>
        <begin position="153"/>
        <end position="206"/>
    </location>
</feature>
<keyword evidence="2" id="KW-0732">Signal</keyword>
<feature type="signal peptide" evidence="2">
    <location>
        <begin position="1"/>
        <end position="17"/>
    </location>
</feature>
<evidence type="ECO:0000313" key="3">
    <source>
        <dbReference type="EMBL" id="KAJ5533241.1"/>
    </source>
</evidence>
<proteinExistence type="predicted"/>